<dbReference type="InterPro" id="IPR004035">
    <property type="entry name" value="Endouclease-III_FeS-bd_BS"/>
</dbReference>
<keyword evidence="6" id="KW-0378">Hydrolase</keyword>
<dbReference type="CDD" id="cd00056">
    <property type="entry name" value="ENDO3c"/>
    <property type="match status" value="1"/>
</dbReference>
<dbReference type="PIRSF" id="PIRSF001435">
    <property type="entry name" value="Nth"/>
    <property type="match status" value="1"/>
</dbReference>
<dbReference type="InterPro" id="IPR003651">
    <property type="entry name" value="Endonuclease3_FeS-loop_motif"/>
</dbReference>
<keyword evidence="9" id="KW-0234">DNA repair</keyword>
<dbReference type="GO" id="GO:0003677">
    <property type="term" value="F:DNA binding"/>
    <property type="evidence" value="ECO:0007669"/>
    <property type="project" value="InterPro"/>
</dbReference>
<protein>
    <submittedName>
        <fullName evidence="12">DNA-(Apurinic or apyrimidinic site) lyase</fullName>
        <ecNumber evidence="12">4.2.99.18</ecNumber>
    </submittedName>
</protein>
<keyword evidence="8" id="KW-0411">Iron-sulfur</keyword>
<evidence type="ECO:0000256" key="3">
    <source>
        <dbReference type="ARBA" id="ARBA00022485"/>
    </source>
</evidence>
<dbReference type="EMBL" id="CP000875">
    <property type="protein sequence ID" value="ABX05042.1"/>
    <property type="molecule type" value="Genomic_DNA"/>
</dbReference>
<dbReference type="GO" id="GO:0046872">
    <property type="term" value="F:metal ion binding"/>
    <property type="evidence" value="ECO:0007669"/>
    <property type="project" value="UniProtKB-KW"/>
</dbReference>
<evidence type="ECO:0000313" key="13">
    <source>
        <dbReference type="Proteomes" id="UP000000787"/>
    </source>
</evidence>
<name>A9AYR4_HERA2</name>
<dbReference type="AlphaFoldDB" id="A9AYR4"/>
<evidence type="ECO:0000256" key="10">
    <source>
        <dbReference type="ARBA" id="ARBA00023295"/>
    </source>
</evidence>
<keyword evidence="3" id="KW-0004">4Fe-4S</keyword>
<accession>A9AYR4</accession>
<sequence>MLNPEKVLETLHILRERFGPRVLHTQRDPLDELVLTILSQNTSDRNSGRAFRELKGRYPTWAAVLNAESSELEETIRVGGLAKIKAARIQNTLAVILEQRGEFSLDFLRELGLHEARAWLTALPGIGPKTAGCVLCFACNQPAMIVDTHIHRVAKRVGMIGPKVSADAAHDLLESAVPVDQMYQFHVSVLLHGRQICHAQRPACERCPLTEICDFYQANSTS</sequence>
<evidence type="ECO:0000256" key="6">
    <source>
        <dbReference type="ARBA" id="ARBA00022801"/>
    </source>
</evidence>
<reference evidence="12 13" key="1">
    <citation type="journal article" date="2011" name="Stand. Genomic Sci.">
        <title>Complete genome sequence of the filamentous gliding predatory bacterium Herpetosiphon aurantiacus type strain (114-95(T)).</title>
        <authorList>
            <person name="Kiss H."/>
            <person name="Nett M."/>
            <person name="Domin N."/>
            <person name="Martin K."/>
            <person name="Maresca J.A."/>
            <person name="Copeland A."/>
            <person name="Lapidus A."/>
            <person name="Lucas S."/>
            <person name="Berry K.W."/>
            <person name="Glavina Del Rio T."/>
            <person name="Dalin E."/>
            <person name="Tice H."/>
            <person name="Pitluck S."/>
            <person name="Richardson P."/>
            <person name="Bruce D."/>
            <person name="Goodwin L."/>
            <person name="Han C."/>
            <person name="Detter J.C."/>
            <person name="Schmutz J."/>
            <person name="Brettin T."/>
            <person name="Land M."/>
            <person name="Hauser L."/>
            <person name="Kyrpides N.C."/>
            <person name="Ivanova N."/>
            <person name="Goker M."/>
            <person name="Woyke T."/>
            <person name="Klenk H.P."/>
            <person name="Bryant D.A."/>
        </authorList>
    </citation>
    <scope>NUCLEOTIDE SEQUENCE [LARGE SCALE GENOMIC DNA]</scope>
    <source>
        <strain evidence="13">ATCC 23779 / DSM 785 / 114-95</strain>
    </source>
</reference>
<dbReference type="GO" id="GO:0006284">
    <property type="term" value="P:base-excision repair"/>
    <property type="evidence" value="ECO:0007669"/>
    <property type="project" value="InterPro"/>
</dbReference>
<dbReference type="Proteomes" id="UP000000787">
    <property type="component" value="Chromosome"/>
</dbReference>
<dbReference type="PANTHER" id="PTHR47203">
    <property type="match status" value="1"/>
</dbReference>
<evidence type="ECO:0000256" key="4">
    <source>
        <dbReference type="ARBA" id="ARBA00022723"/>
    </source>
</evidence>
<keyword evidence="13" id="KW-1185">Reference proteome</keyword>
<dbReference type="BioCyc" id="HAUR316274:GHYA-2430-MONOMER"/>
<dbReference type="InterPro" id="IPR003265">
    <property type="entry name" value="HhH-GPD_domain"/>
</dbReference>
<keyword evidence="4" id="KW-0479">Metal-binding</keyword>
<dbReference type="GO" id="GO:0051539">
    <property type="term" value="F:4 iron, 4 sulfur cluster binding"/>
    <property type="evidence" value="ECO:0007669"/>
    <property type="project" value="UniProtKB-KW"/>
</dbReference>
<dbReference type="STRING" id="316274.Haur_2402"/>
<evidence type="ECO:0000259" key="11">
    <source>
        <dbReference type="SMART" id="SM00478"/>
    </source>
</evidence>
<dbReference type="FunCoup" id="A9AYR4">
    <property type="interactions" value="417"/>
</dbReference>
<gene>
    <name evidence="12" type="ordered locus">Haur_2402</name>
</gene>
<dbReference type="HOGENOM" id="CLU_012862_3_4_0"/>
<dbReference type="InterPro" id="IPR011257">
    <property type="entry name" value="DNA_glycosylase"/>
</dbReference>
<dbReference type="SMART" id="SM00525">
    <property type="entry name" value="FES"/>
    <property type="match status" value="1"/>
</dbReference>
<evidence type="ECO:0000313" key="12">
    <source>
        <dbReference type="EMBL" id="ABX05042.1"/>
    </source>
</evidence>
<comment type="similarity">
    <text evidence="2">Belongs to the Nth/MutY family.</text>
</comment>
<dbReference type="KEGG" id="hau:Haur_2402"/>
<keyword evidence="12" id="KW-0456">Lyase</keyword>
<keyword evidence="10" id="KW-0326">Glycosidase</keyword>
<dbReference type="SUPFAM" id="SSF48150">
    <property type="entry name" value="DNA-glycosylase"/>
    <property type="match status" value="1"/>
</dbReference>
<dbReference type="SMART" id="SM00478">
    <property type="entry name" value="ENDO3c"/>
    <property type="match status" value="1"/>
</dbReference>
<feature type="domain" description="HhH-GPD" evidence="11">
    <location>
        <begin position="38"/>
        <end position="195"/>
    </location>
</feature>
<dbReference type="InParanoid" id="A9AYR4"/>
<dbReference type="eggNOG" id="COG0177">
    <property type="taxonomic scope" value="Bacteria"/>
</dbReference>
<evidence type="ECO:0000256" key="9">
    <source>
        <dbReference type="ARBA" id="ARBA00023204"/>
    </source>
</evidence>
<dbReference type="PROSITE" id="PS00764">
    <property type="entry name" value="ENDONUCLEASE_III_1"/>
    <property type="match status" value="1"/>
</dbReference>
<dbReference type="Gene3D" id="1.10.340.30">
    <property type="entry name" value="Hypothetical protein, domain 2"/>
    <property type="match status" value="1"/>
</dbReference>
<organism evidence="12 13">
    <name type="scientific">Herpetosiphon aurantiacus (strain ATCC 23779 / DSM 785 / 114-95)</name>
    <dbReference type="NCBI Taxonomy" id="316274"/>
    <lineage>
        <taxon>Bacteria</taxon>
        <taxon>Bacillati</taxon>
        <taxon>Chloroflexota</taxon>
        <taxon>Chloroflexia</taxon>
        <taxon>Herpetosiphonales</taxon>
        <taxon>Herpetosiphonaceae</taxon>
        <taxon>Herpetosiphon</taxon>
    </lineage>
</organism>
<dbReference type="Gene3D" id="1.10.1670.10">
    <property type="entry name" value="Helix-hairpin-Helix base-excision DNA repair enzymes (C-terminal)"/>
    <property type="match status" value="1"/>
</dbReference>
<keyword evidence="7" id="KW-0408">Iron</keyword>
<dbReference type="EC" id="4.2.99.18" evidence="12"/>
<dbReference type="Pfam" id="PF00730">
    <property type="entry name" value="HhH-GPD"/>
    <property type="match status" value="1"/>
</dbReference>
<dbReference type="PANTHER" id="PTHR47203:SF1">
    <property type="entry name" value="HYPOTHETICAL BASE EXCISION DNA REPAIR PROTEIN (EUROFUNG)"/>
    <property type="match status" value="1"/>
</dbReference>
<evidence type="ECO:0000256" key="7">
    <source>
        <dbReference type="ARBA" id="ARBA00023004"/>
    </source>
</evidence>
<evidence type="ECO:0000256" key="8">
    <source>
        <dbReference type="ARBA" id="ARBA00023014"/>
    </source>
</evidence>
<dbReference type="Pfam" id="PF10576">
    <property type="entry name" value="EndIII_4Fe-2S"/>
    <property type="match status" value="1"/>
</dbReference>
<dbReference type="InterPro" id="IPR000445">
    <property type="entry name" value="HhH_motif"/>
</dbReference>
<proteinExistence type="inferred from homology"/>
<dbReference type="InterPro" id="IPR023170">
    <property type="entry name" value="HhH_base_excis_C"/>
</dbReference>
<dbReference type="GO" id="GO:0019104">
    <property type="term" value="F:DNA N-glycosylase activity"/>
    <property type="evidence" value="ECO:0007669"/>
    <property type="project" value="UniProtKB-ARBA"/>
</dbReference>
<comment type="cofactor">
    <cofactor evidence="1">
        <name>[4Fe-4S] cluster</name>
        <dbReference type="ChEBI" id="CHEBI:49883"/>
    </cofactor>
</comment>
<dbReference type="GO" id="GO:0140078">
    <property type="term" value="F:class I DNA-(apurinic or apyrimidinic site) endonuclease activity"/>
    <property type="evidence" value="ECO:0007669"/>
    <property type="project" value="UniProtKB-EC"/>
</dbReference>
<keyword evidence="5" id="KW-0227">DNA damage</keyword>
<dbReference type="Pfam" id="PF00633">
    <property type="entry name" value="HHH"/>
    <property type="match status" value="1"/>
</dbReference>
<evidence type="ECO:0000256" key="2">
    <source>
        <dbReference type="ARBA" id="ARBA00008343"/>
    </source>
</evidence>
<evidence type="ECO:0000256" key="5">
    <source>
        <dbReference type="ARBA" id="ARBA00022763"/>
    </source>
</evidence>
<evidence type="ECO:0000256" key="1">
    <source>
        <dbReference type="ARBA" id="ARBA00001966"/>
    </source>
</evidence>